<reference evidence="5 6" key="1">
    <citation type="journal article" date="2016" name="Nat. Commun.">
        <title>Thousands of microbial genomes shed light on interconnected biogeochemical processes in an aquifer system.</title>
        <authorList>
            <person name="Anantharaman K."/>
            <person name="Brown C.T."/>
            <person name="Hug L.A."/>
            <person name="Sharon I."/>
            <person name="Castelle C.J."/>
            <person name="Probst A.J."/>
            <person name="Thomas B.C."/>
            <person name="Singh A."/>
            <person name="Wilkins M.J."/>
            <person name="Karaoz U."/>
            <person name="Brodie E.L."/>
            <person name="Williams K.H."/>
            <person name="Hubbard S.S."/>
            <person name="Banfield J.F."/>
        </authorList>
    </citation>
    <scope>NUCLEOTIDE SEQUENCE [LARGE SCALE GENOMIC DNA]</scope>
</reference>
<keyword evidence="4" id="KW-0699">rRNA-binding</keyword>
<dbReference type="GO" id="GO:0005840">
    <property type="term" value="C:ribosome"/>
    <property type="evidence" value="ECO:0007669"/>
    <property type="project" value="UniProtKB-KW"/>
</dbReference>
<dbReference type="AlphaFoldDB" id="A0A1F5ZID3"/>
<proteinExistence type="inferred from homology"/>
<gene>
    <name evidence="4" type="primary">rplW</name>
    <name evidence="5" type="ORF">A2Z00_00235</name>
</gene>
<evidence type="ECO:0000256" key="3">
    <source>
        <dbReference type="ARBA" id="ARBA00023274"/>
    </source>
</evidence>
<name>A0A1F5ZID3_9BACT</name>
<evidence type="ECO:0000256" key="1">
    <source>
        <dbReference type="ARBA" id="ARBA00006700"/>
    </source>
</evidence>
<dbReference type="InterPro" id="IPR013025">
    <property type="entry name" value="Ribosomal_uL23-like"/>
</dbReference>
<dbReference type="InterPro" id="IPR012677">
    <property type="entry name" value="Nucleotide-bd_a/b_plait_sf"/>
</dbReference>
<dbReference type="GO" id="GO:0019843">
    <property type="term" value="F:rRNA binding"/>
    <property type="evidence" value="ECO:0007669"/>
    <property type="project" value="UniProtKB-UniRule"/>
</dbReference>
<dbReference type="NCBIfam" id="NF004363">
    <property type="entry name" value="PRK05738.2-4"/>
    <property type="match status" value="1"/>
</dbReference>
<dbReference type="Pfam" id="PF00276">
    <property type="entry name" value="Ribosomal_L23"/>
    <property type="match status" value="1"/>
</dbReference>
<evidence type="ECO:0000256" key="2">
    <source>
        <dbReference type="ARBA" id="ARBA00022980"/>
    </source>
</evidence>
<comment type="similarity">
    <text evidence="1 4">Belongs to the universal ribosomal protein uL23 family.</text>
</comment>
<protein>
    <recommendedName>
        <fullName evidence="4">Large ribosomal subunit protein uL23</fullName>
    </recommendedName>
</protein>
<dbReference type="Gene3D" id="3.30.70.330">
    <property type="match status" value="1"/>
</dbReference>
<dbReference type="GO" id="GO:0006412">
    <property type="term" value="P:translation"/>
    <property type="evidence" value="ECO:0007669"/>
    <property type="project" value="UniProtKB-UniRule"/>
</dbReference>
<dbReference type="EMBL" id="MFIZ01000012">
    <property type="protein sequence ID" value="OGG11867.1"/>
    <property type="molecule type" value="Genomic_DNA"/>
</dbReference>
<organism evidence="5 6">
    <name type="scientific">Candidatus Gottesmanbacteria bacterium RBG_13_45_10</name>
    <dbReference type="NCBI Taxonomy" id="1798370"/>
    <lineage>
        <taxon>Bacteria</taxon>
        <taxon>Candidatus Gottesmaniibacteriota</taxon>
    </lineage>
</organism>
<keyword evidence="4" id="KW-0694">RNA-binding</keyword>
<keyword evidence="3 4" id="KW-0687">Ribonucleoprotein</keyword>
<evidence type="ECO:0000313" key="5">
    <source>
        <dbReference type="EMBL" id="OGG11867.1"/>
    </source>
</evidence>
<dbReference type="InterPro" id="IPR012678">
    <property type="entry name" value="Ribosomal_uL23/eL15/eS24_sf"/>
</dbReference>
<evidence type="ECO:0000313" key="6">
    <source>
        <dbReference type="Proteomes" id="UP000177268"/>
    </source>
</evidence>
<dbReference type="GO" id="GO:1990904">
    <property type="term" value="C:ribonucleoprotein complex"/>
    <property type="evidence" value="ECO:0007669"/>
    <property type="project" value="UniProtKB-KW"/>
</dbReference>
<keyword evidence="2 4" id="KW-0689">Ribosomal protein</keyword>
<comment type="function">
    <text evidence="4">One of the early assembly proteins it binds 23S rRNA. One of the proteins that surrounds the polypeptide exit tunnel on the outside of the ribosome. Forms the main docking site for trigger factor binding to the ribosome.</text>
</comment>
<dbReference type="GO" id="GO:0003735">
    <property type="term" value="F:structural constituent of ribosome"/>
    <property type="evidence" value="ECO:0007669"/>
    <property type="project" value="InterPro"/>
</dbReference>
<comment type="subunit">
    <text evidence="4">Part of the 50S ribosomal subunit. Contacts protein L29, and trigger factor when it is bound to the ribosome.</text>
</comment>
<evidence type="ECO:0000256" key="4">
    <source>
        <dbReference type="HAMAP-Rule" id="MF_01369"/>
    </source>
</evidence>
<dbReference type="HAMAP" id="MF_01369_B">
    <property type="entry name" value="Ribosomal_uL23_B"/>
    <property type="match status" value="1"/>
</dbReference>
<comment type="caution">
    <text evidence="5">The sequence shown here is derived from an EMBL/GenBank/DDBJ whole genome shotgun (WGS) entry which is preliminary data.</text>
</comment>
<dbReference type="STRING" id="1798370.A2Z00_00235"/>
<sequence>MKVIAKRPLISEKTLALAAKGWYTFVVDDKADKQQIAGAINAFYSVNVIEVRSVTMHGKVRRVGKAMKSVKRANWKKAMVRLASGQKIDAFEVTTPEASEAPKA</sequence>
<dbReference type="Proteomes" id="UP000177268">
    <property type="component" value="Unassembled WGS sequence"/>
</dbReference>
<accession>A0A1F5ZID3</accession>
<dbReference type="SUPFAM" id="SSF54189">
    <property type="entry name" value="Ribosomal proteins S24e, L23 and L15e"/>
    <property type="match status" value="1"/>
</dbReference>